<organism evidence="7 8">
    <name type="scientific">Longimicrobium terrae</name>
    <dbReference type="NCBI Taxonomy" id="1639882"/>
    <lineage>
        <taxon>Bacteria</taxon>
        <taxon>Pseudomonadati</taxon>
        <taxon>Gemmatimonadota</taxon>
        <taxon>Longimicrobiia</taxon>
        <taxon>Longimicrobiales</taxon>
        <taxon>Longimicrobiaceae</taxon>
        <taxon>Longimicrobium</taxon>
    </lineage>
</organism>
<evidence type="ECO:0000256" key="3">
    <source>
        <dbReference type="ARBA" id="ARBA00022989"/>
    </source>
</evidence>
<keyword evidence="3 5" id="KW-1133">Transmembrane helix</keyword>
<accession>A0A841H5U1</accession>
<feature type="transmembrane region" description="Helical" evidence="5">
    <location>
        <begin position="54"/>
        <end position="73"/>
    </location>
</feature>
<evidence type="ECO:0000256" key="4">
    <source>
        <dbReference type="ARBA" id="ARBA00023136"/>
    </source>
</evidence>
<comment type="caution">
    <text evidence="7">The sequence shown here is derived from an EMBL/GenBank/DDBJ whole genome shotgun (WGS) entry which is preliminary data.</text>
</comment>
<keyword evidence="8" id="KW-1185">Reference proteome</keyword>
<evidence type="ECO:0000256" key="2">
    <source>
        <dbReference type="ARBA" id="ARBA00022692"/>
    </source>
</evidence>
<gene>
    <name evidence="7" type="ORF">HNQ61_005171</name>
</gene>
<sequence>MAELGAAELAQLVKNLDDSKKLIFQSQFGSEKKDRGTATILALFLYDRIWLGDIGLGVVKLITGGLCGIWWLIDVFTASSRADDYNRQKAKEIIDALSVGHSAATLPSGS</sequence>
<evidence type="ECO:0000256" key="5">
    <source>
        <dbReference type="SAM" id="Phobius"/>
    </source>
</evidence>
<dbReference type="GO" id="GO:0016020">
    <property type="term" value="C:membrane"/>
    <property type="evidence" value="ECO:0007669"/>
    <property type="project" value="UniProtKB-SubCell"/>
</dbReference>
<comment type="subcellular location">
    <subcellularLocation>
        <location evidence="1">Membrane</location>
        <topology evidence="1">Multi-pass membrane protein</topology>
    </subcellularLocation>
</comment>
<dbReference type="Pfam" id="PF05154">
    <property type="entry name" value="TM2"/>
    <property type="match status" value="1"/>
</dbReference>
<reference evidence="7 8" key="1">
    <citation type="submission" date="2020-08" db="EMBL/GenBank/DDBJ databases">
        <title>Genomic Encyclopedia of Type Strains, Phase IV (KMG-IV): sequencing the most valuable type-strain genomes for metagenomic binning, comparative biology and taxonomic classification.</title>
        <authorList>
            <person name="Goeker M."/>
        </authorList>
    </citation>
    <scope>NUCLEOTIDE SEQUENCE [LARGE SCALE GENOMIC DNA]</scope>
    <source>
        <strain evidence="7 8">DSM 29007</strain>
    </source>
</reference>
<evidence type="ECO:0000313" key="8">
    <source>
        <dbReference type="Proteomes" id="UP000582837"/>
    </source>
</evidence>
<keyword evidence="4 5" id="KW-0472">Membrane</keyword>
<dbReference type="AlphaFoldDB" id="A0A841H5U1"/>
<evidence type="ECO:0000259" key="6">
    <source>
        <dbReference type="Pfam" id="PF05154"/>
    </source>
</evidence>
<dbReference type="InterPro" id="IPR007829">
    <property type="entry name" value="TM2"/>
</dbReference>
<proteinExistence type="predicted"/>
<keyword evidence="2 5" id="KW-0812">Transmembrane</keyword>
<dbReference type="EMBL" id="JACHIA010000025">
    <property type="protein sequence ID" value="MBB6073501.1"/>
    <property type="molecule type" value="Genomic_DNA"/>
</dbReference>
<dbReference type="RefSeq" id="WP_170038505.1">
    <property type="nucleotide sequence ID" value="NZ_JABDTL010000002.1"/>
</dbReference>
<name>A0A841H5U1_9BACT</name>
<dbReference type="Proteomes" id="UP000582837">
    <property type="component" value="Unassembled WGS sequence"/>
</dbReference>
<evidence type="ECO:0000313" key="7">
    <source>
        <dbReference type="EMBL" id="MBB6073501.1"/>
    </source>
</evidence>
<evidence type="ECO:0000256" key="1">
    <source>
        <dbReference type="ARBA" id="ARBA00004141"/>
    </source>
</evidence>
<protein>
    <recommendedName>
        <fullName evidence="6">TM2 domain-containing protein</fullName>
    </recommendedName>
</protein>
<feature type="domain" description="TM2" evidence="6">
    <location>
        <begin position="32"/>
        <end position="76"/>
    </location>
</feature>